<evidence type="ECO:0000313" key="9">
    <source>
        <dbReference type="Proteomes" id="UP000317243"/>
    </source>
</evidence>
<organism evidence="8 9">
    <name type="scientific">Thalassoglobus neptunius</name>
    <dbReference type="NCBI Taxonomy" id="1938619"/>
    <lineage>
        <taxon>Bacteria</taxon>
        <taxon>Pseudomonadati</taxon>
        <taxon>Planctomycetota</taxon>
        <taxon>Planctomycetia</taxon>
        <taxon>Planctomycetales</taxon>
        <taxon>Planctomycetaceae</taxon>
        <taxon>Thalassoglobus</taxon>
    </lineage>
</organism>
<protein>
    <recommendedName>
        <fullName evidence="6">2-oxoadipate dioxygenase/decarboxylase</fullName>
        <ecNumber evidence="6">1.13.11.93</ecNumber>
    </recommendedName>
    <alternativeName>
        <fullName evidence="7">2-hydroxyglutarate synthase</fullName>
    </alternativeName>
</protein>
<sequence>MDLIDRLFDKLWISFCEMNPQSSAIVEMLTKRGERVVNDHVAFRTFNDPRVSIDVLAKPFVESGYAAKGEYQFPQKKLFARHYEHPLPERPKVFISELLLEEMSPQLQSTVQELLSEGEELISKAPELCLLGRPWTVTSQQYTALSEESEYAGWLSAYGYCANHFTVLVNALAHIDSLEELNSLLKEQGFELNSEGGEIKGSPSDFLEQSSTLASMIDVNFADGPMRIPGCYYEFAKRYPMADGTLFSGFVAKSADKIFQSTDRRNAN</sequence>
<gene>
    <name evidence="8" type="ORF">KOR42_41120</name>
</gene>
<dbReference type="InterPro" id="IPR009770">
    <property type="entry name" value="HGLS"/>
</dbReference>
<dbReference type="EC" id="1.13.11.93" evidence="6"/>
<comment type="caution">
    <text evidence="8">The sequence shown here is derived from an EMBL/GenBank/DDBJ whole genome shotgun (WGS) entry which is preliminary data.</text>
</comment>
<dbReference type="AlphaFoldDB" id="A0A5C5WBC8"/>
<evidence type="ECO:0000256" key="3">
    <source>
        <dbReference type="ARBA" id="ARBA00023002"/>
    </source>
</evidence>
<comment type="cofactor">
    <cofactor evidence="1">
        <name>Fe(2+)</name>
        <dbReference type="ChEBI" id="CHEBI:29033"/>
    </cofactor>
</comment>
<evidence type="ECO:0000256" key="1">
    <source>
        <dbReference type="ARBA" id="ARBA00001954"/>
    </source>
</evidence>
<evidence type="ECO:0000313" key="8">
    <source>
        <dbReference type="EMBL" id="TWT47914.1"/>
    </source>
</evidence>
<dbReference type="EMBL" id="SIHI01000022">
    <property type="protein sequence ID" value="TWT47914.1"/>
    <property type="molecule type" value="Genomic_DNA"/>
</dbReference>
<keyword evidence="3" id="KW-0560">Oxidoreductase</keyword>
<dbReference type="CDD" id="cd16350">
    <property type="entry name" value="VOC_like"/>
    <property type="match status" value="1"/>
</dbReference>
<dbReference type="SMART" id="SM01150">
    <property type="entry name" value="DUF1338"/>
    <property type="match status" value="1"/>
</dbReference>
<dbReference type="PANTHER" id="PTHR31136">
    <property type="entry name" value="DUF1338 DOMAIN-CONTAINING PROTEIN"/>
    <property type="match status" value="1"/>
</dbReference>
<dbReference type="RefSeq" id="WP_146511505.1">
    <property type="nucleotide sequence ID" value="NZ_SIHI01000022.1"/>
</dbReference>
<dbReference type="OrthoDB" id="506370at2"/>
<dbReference type="Gene3D" id="3.10.180.50">
    <property type="match status" value="1"/>
</dbReference>
<evidence type="ECO:0000256" key="2">
    <source>
        <dbReference type="ARBA" id="ARBA00022964"/>
    </source>
</evidence>
<keyword evidence="9" id="KW-1185">Reference proteome</keyword>
<name>A0A5C5WBC8_9PLAN</name>
<dbReference type="Proteomes" id="UP000317243">
    <property type="component" value="Unassembled WGS sequence"/>
</dbReference>
<proteinExistence type="inferred from homology"/>
<keyword evidence="4" id="KW-0408">Iron</keyword>
<dbReference type="Pfam" id="PF07063">
    <property type="entry name" value="HGLS"/>
    <property type="match status" value="1"/>
</dbReference>
<dbReference type="PANTHER" id="PTHR31136:SF5">
    <property type="entry name" value="2-OXOADIPATE DIOXYGENASE_DECARBOXYLASE, CHLOROPLASTIC"/>
    <property type="match status" value="1"/>
</dbReference>
<evidence type="ECO:0000256" key="4">
    <source>
        <dbReference type="ARBA" id="ARBA00023004"/>
    </source>
</evidence>
<evidence type="ECO:0000256" key="5">
    <source>
        <dbReference type="ARBA" id="ARBA00035013"/>
    </source>
</evidence>
<reference evidence="8 9" key="1">
    <citation type="submission" date="2019-02" db="EMBL/GenBank/DDBJ databases">
        <title>Deep-cultivation of Planctomycetes and their phenomic and genomic characterization uncovers novel biology.</title>
        <authorList>
            <person name="Wiegand S."/>
            <person name="Jogler M."/>
            <person name="Boedeker C."/>
            <person name="Pinto D."/>
            <person name="Vollmers J."/>
            <person name="Rivas-Marin E."/>
            <person name="Kohn T."/>
            <person name="Peeters S.H."/>
            <person name="Heuer A."/>
            <person name="Rast P."/>
            <person name="Oberbeckmann S."/>
            <person name="Bunk B."/>
            <person name="Jeske O."/>
            <person name="Meyerdierks A."/>
            <person name="Storesund J.E."/>
            <person name="Kallscheuer N."/>
            <person name="Luecker S."/>
            <person name="Lage O.M."/>
            <person name="Pohl T."/>
            <person name="Merkel B.J."/>
            <person name="Hornburger P."/>
            <person name="Mueller R.-W."/>
            <person name="Bruemmer F."/>
            <person name="Labrenz M."/>
            <person name="Spormann A.M."/>
            <person name="Op Den Camp H."/>
            <person name="Overmann J."/>
            <person name="Amann R."/>
            <person name="Jetten M.S.M."/>
            <person name="Mascher T."/>
            <person name="Medema M.H."/>
            <person name="Devos D.P."/>
            <person name="Kaster A.-K."/>
            <person name="Ovreas L."/>
            <person name="Rohde M."/>
            <person name="Galperin M.Y."/>
            <person name="Jogler C."/>
        </authorList>
    </citation>
    <scope>NUCLEOTIDE SEQUENCE [LARGE SCALE GENOMIC DNA]</scope>
    <source>
        <strain evidence="8 9">KOR42</strain>
    </source>
</reference>
<accession>A0A5C5WBC8</accession>
<evidence type="ECO:0000256" key="6">
    <source>
        <dbReference type="ARBA" id="ARBA00035023"/>
    </source>
</evidence>
<comment type="similarity">
    <text evidence="5">Belongs to the 2-oxoadipate dioxygenase/decarboxylase family.</text>
</comment>
<evidence type="ECO:0000256" key="7">
    <source>
        <dbReference type="ARBA" id="ARBA00035045"/>
    </source>
</evidence>
<dbReference type="GO" id="GO:0051213">
    <property type="term" value="F:dioxygenase activity"/>
    <property type="evidence" value="ECO:0007669"/>
    <property type="project" value="UniProtKB-KW"/>
</dbReference>
<keyword evidence="2" id="KW-0223">Dioxygenase</keyword>